<evidence type="ECO:0000256" key="4">
    <source>
        <dbReference type="ARBA" id="ARBA00009524"/>
    </source>
</evidence>
<evidence type="ECO:0000256" key="12">
    <source>
        <dbReference type="ARBA" id="ARBA00023239"/>
    </source>
</evidence>
<comment type="function">
    <text evidence="14 19">Bifunctional enzyme that catalyzes the epimerization of the S- and R-forms of NAD(P)HX and the dehydration of the S-form of NAD(P)HX at the expense of ADP, which is converted to AMP. This allows the repair of both epimers of NAD(P)HX, a damaged form of NAD(P)H that is a result of enzymatic or heat-dependent hydration.</text>
</comment>
<protein>
    <recommendedName>
        <fullName evidence="19">Bifunctional NAD(P)H-hydrate repair enzyme</fullName>
    </recommendedName>
    <alternativeName>
        <fullName evidence="19">Nicotinamide nucleotide repair protein</fullName>
    </alternativeName>
    <domain>
        <recommendedName>
            <fullName evidence="19">ADP-dependent (S)-NAD(P)H-hydrate dehydratase</fullName>
            <ecNumber evidence="19">4.2.1.136</ecNumber>
        </recommendedName>
        <alternativeName>
            <fullName evidence="19">ADP-dependent NAD(P)HX dehydratase</fullName>
        </alternativeName>
    </domain>
    <domain>
        <recommendedName>
            <fullName evidence="19">NAD(P)H-hydrate epimerase</fullName>
            <ecNumber evidence="19">5.1.99.6</ecNumber>
        </recommendedName>
    </domain>
</protein>
<evidence type="ECO:0000256" key="2">
    <source>
        <dbReference type="ARBA" id="ARBA00000909"/>
    </source>
</evidence>
<evidence type="ECO:0000256" key="6">
    <source>
        <dbReference type="ARBA" id="ARBA00022741"/>
    </source>
</evidence>
<dbReference type="Gene3D" id="3.40.1190.20">
    <property type="match status" value="1"/>
</dbReference>
<evidence type="ECO:0000256" key="19">
    <source>
        <dbReference type="PIRNR" id="PIRNR017184"/>
    </source>
</evidence>
<dbReference type="Proteomes" id="UP000075787">
    <property type="component" value="Unassembled WGS sequence"/>
</dbReference>
<evidence type="ECO:0000256" key="10">
    <source>
        <dbReference type="ARBA" id="ARBA00023027"/>
    </source>
</evidence>
<evidence type="ECO:0000256" key="5">
    <source>
        <dbReference type="ARBA" id="ARBA00022723"/>
    </source>
</evidence>
<name>A0A162M2A9_9PROT</name>
<dbReference type="NCBIfam" id="TIGR00196">
    <property type="entry name" value="yjeF_cterm"/>
    <property type="match status" value="1"/>
</dbReference>
<dbReference type="EC" id="4.2.1.136" evidence="19"/>
<proteinExistence type="inferred from homology"/>
<keyword evidence="9 18" id="KW-0630">Potassium</keyword>
<evidence type="ECO:0000256" key="14">
    <source>
        <dbReference type="ARBA" id="ARBA00025153"/>
    </source>
</evidence>
<dbReference type="GO" id="GO:0005524">
    <property type="term" value="F:ATP binding"/>
    <property type="evidence" value="ECO:0007669"/>
    <property type="project" value="UniProtKB-UniRule"/>
</dbReference>
<comment type="catalytic activity">
    <reaction evidence="1 18 19">
        <text>(6R)-NADHX = (6S)-NADHX</text>
        <dbReference type="Rhea" id="RHEA:32215"/>
        <dbReference type="ChEBI" id="CHEBI:64074"/>
        <dbReference type="ChEBI" id="CHEBI:64075"/>
        <dbReference type="EC" id="5.1.99.6"/>
    </reaction>
</comment>
<dbReference type="PROSITE" id="PS51383">
    <property type="entry name" value="YJEF_C_3"/>
    <property type="match status" value="1"/>
</dbReference>
<evidence type="ECO:0000256" key="1">
    <source>
        <dbReference type="ARBA" id="ARBA00000013"/>
    </source>
</evidence>
<dbReference type="GO" id="GO:0052856">
    <property type="term" value="F:NAD(P)HX epimerase activity"/>
    <property type="evidence" value="ECO:0007669"/>
    <property type="project" value="UniProtKB-UniRule"/>
</dbReference>
<evidence type="ECO:0000256" key="13">
    <source>
        <dbReference type="ARBA" id="ARBA00023268"/>
    </source>
</evidence>
<dbReference type="Pfam" id="PF01256">
    <property type="entry name" value="Carb_kinase"/>
    <property type="match status" value="1"/>
</dbReference>
<gene>
    <name evidence="17" type="primary">nnrD</name>
    <name evidence="18" type="synonym">nnrE</name>
    <name evidence="22" type="ORF">AUP44_01990</name>
</gene>
<feature type="binding site" evidence="17">
    <location>
        <position position="455"/>
    </location>
    <ligand>
        <name>AMP</name>
        <dbReference type="ChEBI" id="CHEBI:456215"/>
    </ligand>
</feature>
<dbReference type="SUPFAM" id="SSF64153">
    <property type="entry name" value="YjeF N-terminal domain-like"/>
    <property type="match status" value="1"/>
</dbReference>
<evidence type="ECO:0000256" key="11">
    <source>
        <dbReference type="ARBA" id="ARBA00023235"/>
    </source>
</evidence>
<dbReference type="EMBL" id="LPZR01000002">
    <property type="protein sequence ID" value="KYO57850.1"/>
    <property type="molecule type" value="Genomic_DNA"/>
</dbReference>
<organism evidence="22 23">
    <name type="scientific">Tistrella mobilis</name>
    <dbReference type="NCBI Taxonomy" id="171437"/>
    <lineage>
        <taxon>Bacteria</taxon>
        <taxon>Pseudomonadati</taxon>
        <taxon>Pseudomonadota</taxon>
        <taxon>Alphaproteobacteria</taxon>
        <taxon>Geminicoccales</taxon>
        <taxon>Geminicoccaceae</taxon>
        <taxon>Tistrella</taxon>
    </lineage>
</organism>
<dbReference type="PIRSF" id="PIRSF017184">
    <property type="entry name" value="Nnr"/>
    <property type="match status" value="1"/>
</dbReference>
<dbReference type="CDD" id="cd01171">
    <property type="entry name" value="YXKO-related"/>
    <property type="match status" value="1"/>
</dbReference>
<keyword evidence="8 17" id="KW-0521">NADP</keyword>
<keyword evidence="6 17" id="KW-0547">Nucleotide-binding</keyword>
<feature type="binding site" evidence="18">
    <location>
        <begin position="132"/>
        <end position="138"/>
    </location>
    <ligand>
        <name>(6S)-NADPHX</name>
        <dbReference type="ChEBI" id="CHEBI:64076"/>
    </ligand>
</feature>
<feature type="binding site" evidence="18">
    <location>
        <position position="60"/>
    </location>
    <ligand>
        <name>K(+)</name>
        <dbReference type="ChEBI" id="CHEBI:29103"/>
    </ligand>
</feature>
<dbReference type="EC" id="5.1.99.6" evidence="19"/>
<dbReference type="HAMAP" id="MF_01966">
    <property type="entry name" value="NADHX_epimerase"/>
    <property type="match status" value="1"/>
</dbReference>
<comment type="cofactor">
    <cofactor evidence="17">
        <name>Mg(2+)</name>
        <dbReference type="ChEBI" id="CHEBI:18420"/>
    </cofactor>
</comment>
<evidence type="ECO:0000259" key="20">
    <source>
        <dbReference type="PROSITE" id="PS51383"/>
    </source>
</evidence>
<dbReference type="GeneID" id="97241574"/>
<feature type="binding site" evidence="17">
    <location>
        <position position="383"/>
    </location>
    <ligand>
        <name>(6S)-NADPHX</name>
        <dbReference type="ChEBI" id="CHEBI:64076"/>
    </ligand>
</feature>
<dbReference type="Pfam" id="PF03853">
    <property type="entry name" value="YjeF_N"/>
    <property type="match status" value="1"/>
</dbReference>
<evidence type="ECO:0000256" key="7">
    <source>
        <dbReference type="ARBA" id="ARBA00022840"/>
    </source>
</evidence>
<reference evidence="22 23" key="1">
    <citation type="submission" date="2015-12" db="EMBL/GenBank/DDBJ databases">
        <title>Genome sequence of Tistrella mobilis MCCC 1A02139.</title>
        <authorList>
            <person name="Lu L."/>
            <person name="Lai Q."/>
            <person name="Shao Z."/>
            <person name="Qian P."/>
        </authorList>
    </citation>
    <scope>NUCLEOTIDE SEQUENCE [LARGE SCALE GENOMIC DNA]</scope>
    <source>
        <strain evidence="22 23">MCCC 1A02139</strain>
    </source>
</reference>
<keyword evidence="5 18" id="KW-0479">Metal-binding</keyword>
<keyword evidence="10 17" id="KW-0520">NAD</keyword>
<comment type="caution">
    <text evidence="22">The sequence shown here is derived from an EMBL/GenBank/DDBJ whole genome shotgun (WGS) entry which is preliminary data.</text>
</comment>
<dbReference type="RefSeq" id="WP_062761114.1">
    <property type="nucleotide sequence ID" value="NZ_CP121045.1"/>
</dbReference>
<dbReference type="PANTHER" id="PTHR12592">
    <property type="entry name" value="ATP-DEPENDENT (S)-NAD(P)H-HYDRATE DEHYDRATASE FAMILY MEMBER"/>
    <property type="match status" value="1"/>
</dbReference>
<dbReference type="GO" id="GO:0110051">
    <property type="term" value="P:metabolite repair"/>
    <property type="evidence" value="ECO:0007669"/>
    <property type="project" value="TreeGrafter"/>
</dbReference>
<evidence type="ECO:0000256" key="16">
    <source>
        <dbReference type="ARBA" id="ARBA00049209"/>
    </source>
</evidence>
<feature type="binding site" evidence="18">
    <location>
        <position position="161"/>
    </location>
    <ligand>
        <name>(6S)-NADPHX</name>
        <dbReference type="ChEBI" id="CHEBI:64076"/>
    </ligand>
</feature>
<dbReference type="PANTHER" id="PTHR12592:SF0">
    <property type="entry name" value="ATP-DEPENDENT (S)-NAD(P)H-HYDRATE DEHYDRATASE"/>
    <property type="match status" value="1"/>
</dbReference>
<dbReference type="InterPro" id="IPR036652">
    <property type="entry name" value="YjeF_N_dom_sf"/>
</dbReference>
<keyword evidence="11 18" id="KW-0413">Isomerase</keyword>
<comment type="function">
    <text evidence="18">Catalyzes the epimerization of the S- and R-forms of NAD(P)HX, a damaged form of NAD(P)H that is a result of enzymatic or heat-dependent hydration. This is a prerequisite for the S-specific NAD(P)H-hydrate dehydratase to allow the repair of both epimers of NAD(P)HX.</text>
</comment>
<feature type="domain" description="YjeF N-terminal" evidence="21">
    <location>
        <begin position="11"/>
        <end position="218"/>
    </location>
</feature>
<dbReference type="GO" id="GO:0052855">
    <property type="term" value="F:ADP-dependent NAD(P)H-hydrate dehydratase activity"/>
    <property type="evidence" value="ECO:0007669"/>
    <property type="project" value="UniProtKB-UniRule"/>
</dbReference>
<keyword evidence="13" id="KW-0511">Multifunctional enzyme</keyword>
<feature type="binding site" evidence="18">
    <location>
        <position position="128"/>
    </location>
    <ligand>
        <name>K(+)</name>
        <dbReference type="ChEBI" id="CHEBI:29103"/>
    </ligand>
</feature>
<feature type="binding site" evidence="18">
    <location>
        <begin position="59"/>
        <end position="63"/>
    </location>
    <ligand>
        <name>(6S)-NADPHX</name>
        <dbReference type="ChEBI" id="CHEBI:64076"/>
    </ligand>
</feature>
<evidence type="ECO:0000313" key="23">
    <source>
        <dbReference type="Proteomes" id="UP000075787"/>
    </source>
</evidence>
<dbReference type="InterPro" id="IPR030677">
    <property type="entry name" value="Nnr"/>
</dbReference>
<dbReference type="HAMAP" id="MF_01965">
    <property type="entry name" value="NADHX_dehydratase"/>
    <property type="match status" value="1"/>
</dbReference>
<comment type="similarity">
    <text evidence="3 19">In the N-terminal section; belongs to the NnrE/AIBP family.</text>
</comment>
<evidence type="ECO:0000256" key="15">
    <source>
        <dbReference type="ARBA" id="ARBA00048238"/>
    </source>
</evidence>
<evidence type="ECO:0000259" key="21">
    <source>
        <dbReference type="PROSITE" id="PS51385"/>
    </source>
</evidence>
<feature type="binding site" evidence="17">
    <location>
        <position position="263"/>
    </location>
    <ligand>
        <name>(6S)-NADPHX</name>
        <dbReference type="ChEBI" id="CHEBI:64076"/>
    </ligand>
</feature>
<evidence type="ECO:0000256" key="8">
    <source>
        <dbReference type="ARBA" id="ARBA00022857"/>
    </source>
</evidence>
<sequence>MSHELLTCAEMGRADQATIAAGTAGITLMEAAGAAVAQEVMAALGPQPRRVLVLAGPGNNGGDGWVAARHLATAGWPVEVASTVARGALRGDARLAADQWMGSVLPISEAAARFAAAPDETAPPVVIDALFGAGLSRPIEGEVADLLASLAASPAAVVAVDVPSGVSGDDGAVMGMAAPAMLTVSFFRPKPGHWLMPGRALRGRLVIADIGIQDGVLREIAPVTMLNRPSLWRHALGAPVASDHKYRRGHLVVAGGPPETAGAARLAARAGLRTGAGLVTIACLSDALSIYAGADPAVMTRVAPTPEAFEQMLRDRKVAAAVLGPGQGVDALTRDWVRRALARLPAAVLDADALTAFAATPDLLFDQIREVTGDGARVVLTPHDGEFARIFPDLSDAGRLDRARIAADRTGAVVVLKGADSVIAAPGGAGAGSGGGARIAINGNAPARLATAGAGDVLAGITGGLLAQGLPAFEAAAAAVWLHGAAARRLPRGLIAEDLPDALPAVLDAVAPGTDPTLDPLGFGLDG</sequence>
<dbReference type="InterPro" id="IPR000631">
    <property type="entry name" value="CARKD"/>
</dbReference>
<dbReference type="InterPro" id="IPR029056">
    <property type="entry name" value="Ribokinase-like"/>
</dbReference>
<feature type="binding site" evidence="17">
    <location>
        <begin position="417"/>
        <end position="421"/>
    </location>
    <ligand>
        <name>AMP</name>
        <dbReference type="ChEBI" id="CHEBI:456215"/>
    </ligand>
</feature>
<dbReference type="Gene3D" id="3.40.50.10260">
    <property type="entry name" value="YjeF N-terminal domain"/>
    <property type="match status" value="1"/>
</dbReference>
<comment type="function">
    <text evidence="17">Catalyzes the dehydration of the S-form of NAD(P)HX at the expense of ADP, which is converted to AMP. Together with NAD(P)HX epimerase, which catalyzes the epimerization of the S- and R-forms, the enzyme allows the repair of both epimers of NAD(P)HX, a damaged form of NAD(P)H that is a result of enzymatic or heat-dependent hydration.</text>
</comment>
<evidence type="ECO:0000256" key="17">
    <source>
        <dbReference type="HAMAP-Rule" id="MF_01965"/>
    </source>
</evidence>
<feature type="domain" description="YjeF C-terminal" evidence="20">
    <location>
        <begin position="228"/>
        <end position="510"/>
    </location>
</feature>
<comment type="caution">
    <text evidence="18">Lacks conserved residue(s) required for the propagation of feature annotation.</text>
</comment>
<dbReference type="InterPro" id="IPR004443">
    <property type="entry name" value="YjeF_N_dom"/>
</dbReference>
<comment type="catalytic activity">
    <reaction evidence="15 17 19">
        <text>(6S)-NADHX + ADP = AMP + phosphate + NADH + H(+)</text>
        <dbReference type="Rhea" id="RHEA:32223"/>
        <dbReference type="ChEBI" id="CHEBI:15378"/>
        <dbReference type="ChEBI" id="CHEBI:43474"/>
        <dbReference type="ChEBI" id="CHEBI:57945"/>
        <dbReference type="ChEBI" id="CHEBI:64074"/>
        <dbReference type="ChEBI" id="CHEBI:456215"/>
        <dbReference type="ChEBI" id="CHEBI:456216"/>
        <dbReference type="EC" id="4.2.1.136"/>
    </reaction>
</comment>
<evidence type="ECO:0000313" key="22">
    <source>
        <dbReference type="EMBL" id="KYO57850.1"/>
    </source>
</evidence>
<comment type="cofactor">
    <cofactor evidence="18 19">
        <name>K(+)</name>
        <dbReference type="ChEBI" id="CHEBI:29103"/>
    </cofactor>
    <text evidence="18 19">Binds 1 potassium ion per subunit.</text>
</comment>
<dbReference type="NCBIfam" id="TIGR00197">
    <property type="entry name" value="yjeF_nterm"/>
    <property type="match status" value="1"/>
</dbReference>
<dbReference type="SUPFAM" id="SSF53613">
    <property type="entry name" value="Ribokinase-like"/>
    <property type="match status" value="1"/>
</dbReference>
<feature type="binding site" evidence="17">
    <location>
        <position position="456"/>
    </location>
    <ligand>
        <name>(6S)-NADPHX</name>
        <dbReference type="ChEBI" id="CHEBI:64076"/>
    </ligand>
</feature>
<evidence type="ECO:0000256" key="9">
    <source>
        <dbReference type="ARBA" id="ARBA00022958"/>
    </source>
</evidence>
<evidence type="ECO:0000256" key="18">
    <source>
        <dbReference type="HAMAP-Rule" id="MF_01966"/>
    </source>
</evidence>
<comment type="similarity">
    <text evidence="4 19">In the C-terminal section; belongs to the NnrD/CARKD family.</text>
</comment>
<dbReference type="GO" id="GO:0046496">
    <property type="term" value="P:nicotinamide nucleotide metabolic process"/>
    <property type="evidence" value="ECO:0007669"/>
    <property type="project" value="UniProtKB-UniRule"/>
</dbReference>
<comment type="subunit">
    <text evidence="17">Homotetramer.</text>
</comment>
<comment type="similarity">
    <text evidence="18">Belongs to the NnrE/AIBP family.</text>
</comment>
<feature type="binding site" evidence="17">
    <location>
        <position position="326"/>
    </location>
    <ligand>
        <name>(6S)-NADPHX</name>
        <dbReference type="ChEBI" id="CHEBI:64076"/>
    </ligand>
</feature>
<keyword evidence="12 17" id="KW-0456">Lyase</keyword>
<dbReference type="AlphaFoldDB" id="A0A162M2A9"/>
<feature type="binding site" evidence="18">
    <location>
        <position position="164"/>
    </location>
    <ligand>
        <name>K(+)</name>
        <dbReference type="ChEBI" id="CHEBI:29103"/>
    </ligand>
</feature>
<evidence type="ECO:0000256" key="3">
    <source>
        <dbReference type="ARBA" id="ARBA00006001"/>
    </source>
</evidence>
<comment type="similarity">
    <text evidence="17">Belongs to the NnrD/CARKD family.</text>
</comment>
<comment type="catalytic activity">
    <reaction evidence="16 17 19">
        <text>(6S)-NADPHX + ADP = AMP + phosphate + NADPH + H(+)</text>
        <dbReference type="Rhea" id="RHEA:32235"/>
        <dbReference type="ChEBI" id="CHEBI:15378"/>
        <dbReference type="ChEBI" id="CHEBI:43474"/>
        <dbReference type="ChEBI" id="CHEBI:57783"/>
        <dbReference type="ChEBI" id="CHEBI:64076"/>
        <dbReference type="ChEBI" id="CHEBI:456215"/>
        <dbReference type="ChEBI" id="CHEBI:456216"/>
        <dbReference type="EC" id="4.2.1.136"/>
    </reaction>
</comment>
<dbReference type="PROSITE" id="PS51385">
    <property type="entry name" value="YJEF_N"/>
    <property type="match status" value="1"/>
</dbReference>
<keyword evidence="7 17" id="KW-0067">ATP-binding</keyword>
<comment type="catalytic activity">
    <reaction evidence="2 18 19">
        <text>(6R)-NADPHX = (6S)-NADPHX</text>
        <dbReference type="Rhea" id="RHEA:32227"/>
        <dbReference type="ChEBI" id="CHEBI:64076"/>
        <dbReference type="ChEBI" id="CHEBI:64077"/>
        <dbReference type="EC" id="5.1.99.6"/>
    </reaction>
</comment>
<dbReference type="GO" id="GO:0046872">
    <property type="term" value="F:metal ion binding"/>
    <property type="evidence" value="ECO:0007669"/>
    <property type="project" value="UniProtKB-UniRule"/>
</dbReference>
<accession>A0A162M2A9</accession>